<dbReference type="Proteomes" id="UP000032047">
    <property type="component" value="Unassembled WGS sequence"/>
</dbReference>
<evidence type="ECO:0000313" key="2">
    <source>
        <dbReference type="Proteomes" id="UP000032047"/>
    </source>
</evidence>
<dbReference type="Gene3D" id="6.10.140.1110">
    <property type="match status" value="1"/>
</dbReference>
<accession>A0A7W0HI38</accession>
<proteinExistence type="predicted"/>
<comment type="caution">
    <text evidence="1">The sequence shown here is derived from an EMBL/GenBank/DDBJ whole genome shotgun (WGS) entry which is preliminary data.</text>
</comment>
<dbReference type="AlphaFoldDB" id="A0A0D0H367"/>
<protein>
    <submittedName>
        <fullName evidence="1">Uncharacterized protein</fullName>
    </submittedName>
</protein>
<dbReference type="Pfam" id="PF11068">
    <property type="entry name" value="YlqD"/>
    <property type="match status" value="1"/>
</dbReference>
<dbReference type="PATRIC" id="fig|265546.4.peg.208"/>
<gene>
    <name evidence="1" type="ORF">JV16_00201</name>
</gene>
<evidence type="ECO:0000313" key="1">
    <source>
        <dbReference type="EMBL" id="KIP22521.1"/>
    </source>
</evidence>
<dbReference type="EMBL" id="JXTG01000001">
    <property type="protein sequence ID" value="KIP22521.1"/>
    <property type="molecule type" value="Genomic_DNA"/>
</dbReference>
<keyword evidence="2" id="KW-1185">Reference proteome</keyword>
<sequence>MKIIQTVEVRQRLTEKSKQQLIQQLTAQKRQLEQQCEQLIFEQKRMEKQTSFPPKQIKEKFEREMQVRRQKIAELDFLLEQLHILPIGSEIKEREVEAIIDVHIGDRWSPQKTIIIEDGIVVDIREG</sequence>
<dbReference type="RefSeq" id="WP_021094232.1">
    <property type="nucleotide sequence ID" value="NZ_ANOC01000009.1"/>
</dbReference>
<reference evidence="1 2" key="1">
    <citation type="submission" date="2015-01" db="EMBL/GenBank/DDBJ databases">
        <title>Genome sequence of Anoxybacillus ayderensis strain AB04.</title>
        <authorList>
            <person name="Belduz A.O."/>
            <person name="Canakci S."/>
            <person name="Chan K.-G."/>
            <person name="Kahar U.M."/>
            <person name="Yaakob A.S."/>
            <person name="Chan C.S."/>
            <person name="Goh K.M."/>
        </authorList>
    </citation>
    <scope>NUCLEOTIDE SEQUENCE [LARGE SCALE GENOMIC DNA]</scope>
    <source>
        <strain evidence="1 2">AB04</strain>
    </source>
</reference>
<dbReference type="InterPro" id="IPR021297">
    <property type="entry name" value="YlqD"/>
</dbReference>
<accession>A0A0D0H367</accession>
<name>A0A0D0H367_9BACL</name>
<organism evidence="1 2">
    <name type="scientific">Anoxybacillus ayderensis</name>
    <dbReference type="NCBI Taxonomy" id="265546"/>
    <lineage>
        <taxon>Bacteria</taxon>
        <taxon>Bacillati</taxon>
        <taxon>Bacillota</taxon>
        <taxon>Bacilli</taxon>
        <taxon>Bacillales</taxon>
        <taxon>Anoxybacillaceae</taxon>
        <taxon>Anoxybacillus</taxon>
    </lineage>
</organism>